<dbReference type="InterPro" id="IPR000873">
    <property type="entry name" value="AMP-dep_synth/lig_dom"/>
</dbReference>
<feature type="domain" description="AMP-dependent synthetase/ligase" evidence="1">
    <location>
        <begin position="45"/>
        <end position="424"/>
    </location>
</feature>
<dbReference type="InterPro" id="IPR042099">
    <property type="entry name" value="ANL_N_sf"/>
</dbReference>
<dbReference type="Gene3D" id="3.40.50.12780">
    <property type="entry name" value="N-terminal domain of ligase-like"/>
    <property type="match status" value="1"/>
</dbReference>
<dbReference type="PANTHER" id="PTHR43767:SF1">
    <property type="entry name" value="NONRIBOSOMAL PEPTIDE SYNTHASE PES1 (EUROFUNG)-RELATED"/>
    <property type="match status" value="1"/>
</dbReference>
<evidence type="ECO:0000259" key="1">
    <source>
        <dbReference type="Pfam" id="PF00501"/>
    </source>
</evidence>
<evidence type="ECO:0000313" key="2">
    <source>
        <dbReference type="EMBL" id="NRF65651.1"/>
    </source>
</evidence>
<dbReference type="PANTHER" id="PTHR43767">
    <property type="entry name" value="LONG-CHAIN-FATTY-ACID--COA LIGASE"/>
    <property type="match status" value="1"/>
</dbReference>
<gene>
    <name evidence="2" type="ORF">HLB44_01505</name>
</gene>
<sequence length="599" mass="64743">MADFFDDPEQLAPPRTLCTRRPDGSLLLRSPEPLGHYARCIGEWLERWAHETPDALALAERDASGDWRRLSYRELRRDVGALAQALLDMKLPPGQPVVVLSDNAVDHALLMLAGMHVGRPVCTVSSAYSRLTKDHTKLRGILQALQPGLIYAADQAVYGAAIAACDVNAPVVYSRGAENVNGAVDFNALLKTAETPAVMKAFAAIQPDDHAKYLLTSGSTGQPKVVINTHRMLCANQQMISQVWRFLQHTKPVLLDWLPWSHTFGANHNFNLVLCHGGALYVDEGRPAPGLIEKTVRNLRDVKPTLHFNVPRGLDMLLPTFEADHELARDAMSRLQLIFYAGAALPPASWQRLEAIASKVREQPLWLTTSWGSTETSPAATSAHWKLEGAGNIGAPLPGIDLKLVPNGEKLEIRVRGVSVFPGYRNAPELTAAAFDDEGFYCIGDAGYLADPERPERGVMFNGRVAEDFKLGSGTWVSVGTLRIKLVSAFAPYAQDVVLTGHGGDELGALIFPSPAAASASPETVAAALRMALQRLRAEGGGSSQCPARVLLLTEPPSADAGEITDKGYVNQRAVLARRAADVAALHASPDDARVIRAD</sequence>
<dbReference type="PROSITE" id="PS00455">
    <property type="entry name" value="AMP_BINDING"/>
    <property type="match status" value="1"/>
</dbReference>
<comment type="caution">
    <text evidence="2">The sequence shown here is derived from an EMBL/GenBank/DDBJ whole genome shotgun (WGS) entry which is preliminary data.</text>
</comment>
<dbReference type="InterPro" id="IPR050237">
    <property type="entry name" value="ATP-dep_AMP-bd_enzyme"/>
</dbReference>
<accession>A0ABX2EAW6</accession>
<dbReference type="RefSeq" id="WP_173119885.1">
    <property type="nucleotide sequence ID" value="NZ_JABRWJ010000001.1"/>
</dbReference>
<keyword evidence="3" id="KW-1185">Reference proteome</keyword>
<evidence type="ECO:0000313" key="3">
    <source>
        <dbReference type="Proteomes" id="UP000737171"/>
    </source>
</evidence>
<dbReference type="Proteomes" id="UP000737171">
    <property type="component" value="Unassembled WGS sequence"/>
</dbReference>
<proteinExistence type="predicted"/>
<dbReference type="Pfam" id="PF00501">
    <property type="entry name" value="AMP-binding"/>
    <property type="match status" value="1"/>
</dbReference>
<protein>
    <submittedName>
        <fullName evidence="2">Feruloyl-CoA synthase</fullName>
    </submittedName>
</protein>
<reference evidence="2 3" key="1">
    <citation type="submission" date="2020-05" db="EMBL/GenBank/DDBJ databases">
        <title>Aquincola sp. isolate from soil.</title>
        <authorList>
            <person name="Han J."/>
            <person name="Kim D.-U."/>
        </authorList>
    </citation>
    <scope>NUCLEOTIDE SEQUENCE [LARGE SCALE GENOMIC DNA]</scope>
    <source>
        <strain evidence="2 3">S2</strain>
    </source>
</reference>
<dbReference type="EMBL" id="JABRWJ010000001">
    <property type="protein sequence ID" value="NRF65651.1"/>
    <property type="molecule type" value="Genomic_DNA"/>
</dbReference>
<dbReference type="SUPFAM" id="SSF56801">
    <property type="entry name" value="Acetyl-CoA synthetase-like"/>
    <property type="match status" value="1"/>
</dbReference>
<organism evidence="2 3">
    <name type="scientific">Pseudaquabacterium terrae</name>
    <dbReference type="NCBI Taxonomy" id="2732868"/>
    <lineage>
        <taxon>Bacteria</taxon>
        <taxon>Pseudomonadati</taxon>
        <taxon>Pseudomonadota</taxon>
        <taxon>Betaproteobacteria</taxon>
        <taxon>Burkholderiales</taxon>
        <taxon>Sphaerotilaceae</taxon>
        <taxon>Pseudaquabacterium</taxon>
    </lineage>
</organism>
<name>A0ABX2EAW6_9BURK</name>
<dbReference type="InterPro" id="IPR020845">
    <property type="entry name" value="AMP-binding_CS"/>
</dbReference>
<dbReference type="Pfam" id="PF23562">
    <property type="entry name" value="AMP-binding_C_3"/>
    <property type="match status" value="1"/>
</dbReference>